<organism evidence="1 2">
    <name type="scientific">Miniphocaeibacter halophilus</name>
    <dbReference type="NCBI Taxonomy" id="2931922"/>
    <lineage>
        <taxon>Bacteria</taxon>
        <taxon>Bacillati</taxon>
        <taxon>Bacillota</taxon>
        <taxon>Tissierellia</taxon>
        <taxon>Tissierellales</taxon>
        <taxon>Peptoniphilaceae</taxon>
        <taxon>Miniphocaeibacter</taxon>
    </lineage>
</organism>
<protein>
    <submittedName>
        <fullName evidence="1">DNA-3-methyladenine glycosylase</fullName>
    </submittedName>
</protein>
<proteinExistence type="predicted"/>
<gene>
    <name evidence="1" type="ORF">JFY71_10275</name>
</gene>
<dbReference type="Proteomes" id="UP000595814">
    <property type="component" value="Chromosome"/>
</dbReference>
<evidence type="ECO:0000313" key="2">
    <source>
        <dbReference type="Proteomes" id="UP000595814"/>
    </source>
</evidence>
<keyword evidence="2" id="KW-1185">Reference proteome</keyword>
<evidence type="ECO:0000313" key="1">
    <source>
        <dbReference type="EMBL" id="QQK07662.1"/>
    </source>
</evidence>
<name>A0AC61MPZ3_9FIRM</name>
<dbReference type="EMBL" id="CP066744">
    <property type="protein sequence ID" value="QQK07662.1"/>
    <property type="molecule type" value="Genomic_DNA"/>
</dbReference>
<reference evidence="1 2" key="1">
    <citation type="journal article" date="2022" name="Int. J. Syst. Evol. Microbiol.">
        <title>Miniphocaeibacter halophilus sp. nov., an ammonium-tolerant acetate-producing bacterium isolated from a biogas system.</title>
        <authorList>
            <person name="Schnurer A."/>
            <person name="Singh A."/>
            <person name="Bi S."/>
            <person name="Qiao W."/>
            <person name="Westerholm M."/>
        </authorList>
    </citation>
    <scope>NUCLEOTIDE SEQUENCE [LARGE SCALE GENOMIC DNA]</scope>
    <source>
        <strain evidence="1 2">AMB_01</strain>
    </source>
</reference>
<sequence>MNKLNYDFFNRDILIVAEELIGKNLVYKNNKYIVSELEIYRGEEDTACHASRGITKRTEVLYDKAGTIYVYLCYGIHNMLNIVTGKEGQPQAILIRGLDNIYGPGKITKQLGIDRSLNKKTVFNSDLYFEENTRKFLFHRNKRIGINYADEIDKNRLWNFKIEEKELNYG</sequence>
<accession>A0AC61MPZ3</accession>